<feature type="region of interest" description="Disordered" evidence="1">
    <location>
        <begin position="1"/>
        <end position="25"/>
    </location>
</feature>
<reference evidence="2 3" key="1">
    <citation type="journal article" date="2021" name="BMC Genomics">
        <title>Datura genome reveals duplications of psychoactive alkaloid biosynthetic genes and high mutation rate following tissue culture.</title>
        <authorList>
            <person name="Rajewski A."/>
            <person name="Carter-House D."/>
            <person name="Stajich J."/>
            <person name="Litt A."/>
        </authorList>
    </citation>
    <scope>NUCLEOTIDE SEQUENCE [LARGE SCALE GENOMIC DNA]</scope>
    <source>
        <strain evidence="2">AR-01</strain>
    </source>
</reference>
<name>A0ABS8TDH9_DATST</name>
<accession>A0ABS8TDH9</accession>
<gene>
    <name evidence="2" type="ORF">HAX54_007624</name>
</gene>
<sequence length="52" mass="5789">MNKGTLLETDSLNVPSEPRQELENSGGTILEAVDLWEHRGITGNYVRYGSLQ</sequence>
<dbReference type="EMBL" id="JACEIK010001392">
    <property type="protein sequence ID" value="MCD7469009.1"/>
    <property type="molecule type" value="Genomic_DNA"/>
</dbReference>
<proteinExistence type="predicted"/>
<organism evidence="2 3">
    <name type="scientific">Datura stramonium</name>
    <name type="common">Jimsonweed</name>
    <name type="synonym">Common thornapple</name>
    <dbReference type="NCBI Taxonomy" id="4076"/>
    <lineage>
        <taxon>Eukaryota</taxon>
        <taxon>Viridiplantae</taxon>
        <taxon>Streptophyta</taxon>
        <taxon>Embryophyta</taxon>
        <taxon>Tracheophyta</taxon>
        <taxon>Spermatophyta</taxon>
        <taxon>Magnoliopsida</taxon>
        <taxon>eudicotyledons</taxon>
        <taxon>Gunneridae</taxon>
        <taxon>Pentapetalae</taxon>
        <taxon>asterids</taxon>
        <taxon>lamiids</taxon>
        <taxon>Solanales</taxon>
        <taxon>Solanaceae</taxon>
        <taxon>Solanoideae</taxon>
        <taxon>Datureae</taxon>
        <taxon>Datura</taxon>
    </lineage>
</organism>
<dbReference type="Proteomes" id="UP000823775">
    <property type="component" value="Unassembled WGS sequence"/>
</dbReference>
<keyword evidence="3" id="KW-1185">Reference proteome</keyword>
<comment type="caution">
    <text evidence="2">The sequence shown here is derived from an EMBL/GenBank/DDBJ whole genome shotgun (WGS) entry which is preliminary data.</text>
</comment>
<evidence type="ECO:0000313" key="3">
    <source>
        <dbReference type="Proteomes" id="UP000823775"/>
    </source>
</evidence>
<evidence type="ECO:0000256" key="1">
    <source>
        <dbReference type="SAM" id="MobiDB-lite"/>
    </source>
</evidence>
<evidence type="ECO:0000313" key="2">
    <source>
        <dbReference type="EMBL" id="MCD7469009.1"/>
    </source>
</evidence>
<protein>
    <submittedName>
        <fullName evidence="2">Uncharacterized protein</fullName>
    </submittedName>
</protein>